<reference evidence="1" key="1">
    <citation type="journal article" date="2014" name="Front. Microbiol.">
        <title>High frequency of phylogenetically diverse reductive dehalogenase-homologous genes in deep subseafloor sedimentary metagenomes.</title>
        <authorList>
            <person name="Kawai M."/>
            <person name="Futagami T."/>
            <person name="Toyoda A."/>
            <person name="Takaki Y."/>
            <person name="Nishi S."/>
            <person name="Hori S."/>
            <person name="Arai W."/>
            <person name="Tsubouchi T."/>
            <person name="Morono Y."/>
            <person name="Uchiyama I."/>
            <person name="Ito T."/>
            <person name="Fujiyama A."/>
            <person name="Inagaki F."/>
            <person name="Takami H."/>
        </authorList>
    </citation>
    <scope>NUCLEOTIDE SEQUENCE</scope>
    <source>
        <strain evidence="1">Expedition CK06-06</strain>
    </source>
</reference>
<sequence>MDAQDYGGNNWCMVQNKILEGLSAGMSFQSDAVYDWADNWQQGWYPLADVDSMTSIGKAYQNETGKTEIGLFEVSTVIVSPPLYLEKVAGGTRTIVDGRKTKADARVILETKENGGGFVRIQRAPSTPTEFVVVDVSTDIPSEFIEWPMTIEIYYTDDAFAALGIEKEKLLQMYYWDLEQGMWCLCPESGVNVDRNCVSAKVYHLTKFGLMPSP</sequence>
<accession>X1H6Y2</accession>
<dbReference type="AlphaFoldDB" id="X1H6Y2"/>
<evidence type="ECO:0000313" key="1">
    <source>
        <dbReference type="EMBL" id="GAH52840.1"/>
    </source>
</evidence>
<proteinExistence type="predicted"/>
<dbReference type="EMBL" id="BARU01024744">
    <property type="protein sequence ID" value="GAH52840.1"/>
    <property type="molecule type" value="Genomic_DNA"/>
</dbReference>
<name>X1H6Y2_9ZZZZ</name>
<comment type="caution">
    <text evidence="1">The sequence shown here is derived from an EMBL/GenBank/DDBJ whole genome shotgun (WGS) entry which is preliminary data.</text>
</comment>
<protein>
    <submittedName>
        <fullName evidence="1">Uncharacterized protein</fullName>
    </submittedName>
</protein>
<gene>
    <name evidence="1" type="ORF">S03H2_39969</name>
</gene>
<organism evidence="1">
    <name type="scientific">marine sediment metagenome</name>
    <dbReference type="NCBI Taxonomy" id="412755"/>
    <lineage>
        <taxon>unclassified sequences</taxon>
        <taxon>metagenomes</taxon>
        <taxon>ecological metagenomes</taxon>
    </lineage>
</organism>